<accession>A0A2S9YS18</accession>
<dbReference type="EMBL" id="PVNL01000047">
    <property type="protein sequence ID" value="PRQ07886.1"/>
    <property type="molecule type" value="Genomic_DNA"/>
</dbReference>
<comment type="caution">
    <text evidence="1">The sequence shown here is derived from an EMBL/GenBank/DDBJ whole genome shotgun (WGS) entry which is preliminary data.</text>
</comment>
<protein>
    <submittedName>
        <fullName evidence="1">Uncharacterized protein</fullName>
    </submittedName>
</protein>
<dbReference type="Proteomes" id="UP000238823">
    <property type="component" value="Unassembled WGS sequence"/>
</dbReference>
<reference evidence="1 2" key="1">
    <citation type="submission" date="2018-03" db="EMBL/GenBank/DDBJ databases">
        <title>Draft Genome Sequences of the Obligatory Marine Myxobacteria Enhygromyxa salina SWB007.</title>
        <authorList>
            <person name="Poehlein A."/>
            <person name="Moghaddam J.A."/>
            <person name="Harms H."/>
            <person name="Alanjari M."/>
            <person name="Koenig G.M."/>
            <person name="Daniel R."/>
            <person name="Schaeberle T.F."/>
        </authorList>
    </citation>
    <scope>NUCLEOTIDE SEQUENCE [LARGE SCALE GENOMIC DNA]</scope>
    <source>
        <strain evidence="1 2">SWB007</strain>
    </source>
</reference>
<gene>
    <name evidence="1" type="ORF">ENSA7_23250</name>
</gene>
<proteinExistence type="predicted"/>
<organism evidence="1 2">
    <name type="scientific">Enhygromyxa salina</name>
    <dbReference type="NCBI Taxonomy" id="215803"/>
    <lineage>
        <taxon>Bacteria</taxon>
        <taxon>Pseudomonadati</taxon>
        <taxon>Myxococcota</taxon>
        <taxon>Polyangia</taxon>
        <taxon>Nannocystales</taxon>
        <taxon>Nannocystaceae</taxon>
        <taxon>Enhygromyxa</taxon>
    </lineage>
</organism>
<dbReference type="AlphaFoldDB" id="A0A2S9YS18"/>
<evidence type="ECO:0000313" key="2">
    <source>
        <dbReference type="Proteomes" id="UP000238823"/>
    </source>
</evidence>
<sequence length="78" mass="8809">MMAATQPTIPKRSGAGFLESPTFDEVVFGDGEGEQRFSFDEFRELPLRRRVQLLLSKLPKFYLGGAEIPRAEAMRFNG</sequence>
<name>A0A2S9YS18_9BACT</name>
<evidence type="ECO:0000313" key="1">
    <source>
        <dbReference type="EMBL" id="PRQ07886.1"/>
    </source>
</evidence>